<sequence>MPTVVVIDDETMNADALAFMLSTEGVRVVTAADGMEGLRVIAAESPDVVVTDFMMPVMTGFELASALRADATHAHIPLILLTAAQAHIGREHPELFDAVLEKPCKPTEIIATVLGWIGKRAGERAGNQGDGAP</sequence>
<evidence type="ECO:0000256" key="1">
    <source>
        <dbReference type="ARBA" id="ARBA00022553"/>
    </source>
</evidence>
<keyword evidence="1 2" id="KW-0597">Phosphoprotein</keyword>
<dbReference type="InterPro" id="IPR050595">
    <property type="entry name" value="Bact_response_regulator"/>
</dbReference>
<evidence type="ECO:0000256" key="2">
    <source>
        <dbReference type="PROSITE-ProRule" id="PRU00169"/>
    </source>
</evidence>
<feature type="modified residue" description="4-aspartylphosphate" evidence="2">
    <location>
        <position position="52"/>
    </location>
</feature>
<proteinExistence type="predicted"/>
<evidence type="ECO:0000313" key="5">
    <source>
        <dbReference type="Proteomes" id="UP000706525"/>
    </source>
</evidence>
<gene>
    <name evidence="4" type="primary">walR_1</name>
    <name evidence="4" type="ORF">LMG32289_03771</name>
</gene>
<name>A0ABM8XBA3_9BURK</name>
<organism evidence="4 5">
    <name type="scientific">Cupriavidus pampae</name>
    <dbReference type="NCBI Taxonomy" id="659251"/>
    <lineage>
        <taxon>Bacteria</taxon>
        <taxon>Pseudomonadati</taxon>
        <taxon>Pseudomonadota</taxon>
        <taxon>Betaproteobacteria</taxon>
        <taxon>Burkholderiales</taxon>
        <taxon>Burkholderiaceae</taxon>
        <taxon>Cupriavidus</taxon>
    </lineage>
</organism>
<dbReference type="InterPro" id="IPR001789">
    <property type="entry name" value="Sig_transdc_resp-reg_receiver"/>
</dbReference>
<keyword evidence="5" id="KW-1185">Reference proteome</keyword>
<dbReference type="SUPFAM" id="SSF52172">
    <property type="entry name" value="CheY-like"/>
    <property type="match status" value="1"/>
</dbReference>
<dbReference type="Gene3D" id="3.40.50.2300">
    <property type="match status" value="1"/>
</dbReference>
<dbReference type="SMART" id="SM00448">
    <property type="entry name" value="REC"/>
    <property type="match status" value="1"/>
</dbReference>
<dbReference type="PANTHER" id="PTHR44591">
    <property type="entry name" value="STRESS RESPONSE REGULATOR PROTEIN 1"/>
    <property type="match status" value="1"/>
</dbReference>
<dbReference type="RefSeq" id="WP_223990995.1">
    <property type="nucleotide sequence ID" value="NZ_CAJZAG010000007.1"/>
</dbReference>
<dbReference type="Pfam" id="PF00072">
    <property type="entry name" value="Response_reg"/>
    <property type="match status" value="1"/>
</dbReference>
<evidence type="ECO:0000313" key="4">
    <source>
        <dbReference type="EMBL" id="CAG9177305.1"/>
    </source>
</evidence>
<accession>A0ABM8XBA3</accession>
<evidence type="ECO:0000259" key="3">
    <source>
        <dbReference type="PROSITE" id="PS50110"/>
    </source>
</evidence>
<feature type="domain" description="Response regulatory" evidence="3">
    <location>
        <begin position="3"/>
        <end position="117"/>
    </location>
</feature>
<dbReference type="EMBL" id="CAJZAG010000007">
    <property type="protein sequence ID" value="CAG9177305.1"/>
    <property type="molecule type" value="Genomic_DNA"/>
</dbReference>
<comment type="caution">
    <text evidence="4">The sequence shown here is derived from an EMBL/GenBank/DDBJ whole genome shotgun (WGS) entry which is preliminary data.</text>
</comment>
<dbReference type="PANTHER" id="PTHR44591:SF3">
    <property type="entry name" value="RESPONSE REGULATORY DOMAIN-CONTAINING PROTEIN"/>
    <property type="match status" value="1"/>
</dbReference>
<dbReference type="InterPro" id="IPR011006">
    <property type="entry name" value="CheY-like_superfamily"/>
</dbReference>
<dbReference type="Proteomes" id="UP000706525">
    <property type="component" value="Unassembled WGS sequence"/>
</dbReference>
<dbReference type="PROSITE" id="PS50110">
    <property type="entry name" value="RESPONSE_REGULATORY"/>
    <property type="match status" value="1"/>
</dbReference>
<protein>
    <submittedName>
        <fullName evidence="4">Transcriptional regulatory protein WalR</fullName>
    </submittedName>
</protein>
<reference evidence="4 5" key="1">
    <citation type="submission" date="2021-08" db="EMBL/GenBank/DDBJ databases">
        <authorList>
            <person name="Peeters C."/>
        </authorList>
    </citation>
    <scope>NUCLEOTIDE SEQUENCE [LARGE SCALE GENOMIC DNA]</scope>
    <source>
        <strain evidence="4 5">LMG 32289</strain>
    </source>
</reference>